<proteinExistence type="predicted"/>
<reference evidence="1 2" key="1">
    <citation type="submission" date="2015-08" db="EMBL/GenBank/DDBJ databases">
        <authorList>
            <person name="Varghese N."/>
        </authorList>
    </citation>
    <scope>NUCLEOTIDE SEQUENCE [LARGE SCALE GENOMIC DNA]</scope>
    <source>
        <strain evidence="1 2">DSM 18167</strain>
    </source>
</reference>
<protein>
    <submittedName>
        <fullName evidence="1">Uncharacterized protein</fullName>
    </submittedName>
</protein>
<evidence type="ECO:0000313" key="1">
    <source>
        <dbReference type="EMBL" id="CUA90955.1"/>
    </source>
</evidence>
<sequence>MTKKHFIALAKVIAETSDERERRRLCEEIGAVCASVSREFRWSTWREACGVER</sequence>
<evidence type="ECO:0000313" key="2">
    <source>
        <dbReference type="Proteomes" id="UP000182178"/>
    </source>
</evidence>
<name>A0ABP2ADQ9_9HYPH</name>
<gene>
    <name evidence="1" type="ORF">Ga0061061_11713</name>
</gene>
<organism evidence="1 2">
    <name type="scientific">Chelatococcus sambhunathii</name>
    <dbReference type="NCBI Taxonomy" id="363953"/>
    <lineage>
        <taxon>Bacteria</taxon>
        <taxon>Pseudomonadati</taxon>
        <taxon>Pseudomonadota</taxon>
        <taxon>Alphaproteobacteria</taxon>
        <taxon>Hyphomicrobiales</taxon>
        <taxon>Chelatococcaceae</taxon>
        <taxon>Chelatococcus</taxon>
    </lineage>
</organism>
<comment type="caution">
    <text evidence="1">The sequence shown here is derived from an EMBL/GenBank/DDBJ whole genome shotgun (WGS) entry which is preliminary data.</text>
</comment>
<dbReference type="EMBL" id="CYHC01000017">
    <property type="protein sequence ID" value="CUA90955.1"/>
    <property type="molecule type" value="Genomic_DNA"/>
</dbReference>
<dbReference type="Proteomes" id="UP000182178">
    <property type="component" value="Unassembled WGS sequence"/>
</dbReference>
<keyword evidence="2" id="KW-1185">Reference proteome</keyword>
<accession>A0ABP2ADQ9</accession>